<proteinExistence type="predicted"/>
<accession>A0AAQ3Q7G9</accession>
<feature type="region of interest" description="Disordered" evidence="1">
    <location>
        <begin position="41"/>
        <end position="82"/>
    </location>
</feature>
<dbReference type="EMBL" id="CP136891">
    <property type="protein sequence ID" value="WOK98664.1"/>
    <property type="molecule type" value="Genomic_DNA"/>
</dbReference>
<evidence type="ECO:0000313" key="2">
    <source>
        <dbReference type="EMBL" id="WOK98664.1"/>
    </source>
</evidence>
<gene>
    <name evidence="2" type="ORF">Cni_G07376</name>
</gene>
<organism evidence="2 3">
    <name type="scientific">Canna indica</name>
    <name type="common">Indian-shot</name>
    <dbReference type="NCBI Taxonomy" id="4628"/>
    <lineage>
        <taxon>Eukaryota</taxon>
        <taxon>Viridiplantae</taxon>
        <taxon>Streptophyta</taxon>
        <taxon>Embryophyta</taxon>
        <taxon>Tracheophyta</taxon>
        <taxon>Spermatophyta</taxon>
        <taxon>Magnoliopsida</taxon>
        <taxon>Liliopsida</taxon>
        <taxon>Zingiberales</taxon>
        <taxon>Cannaceae</taxon>
        <taxon>Canna</taxon>
    </lineage>
</organism>
<sequence length="82" mass="8931">MPASSSGDIELAFGVFLASLPPPLRNRQSTVTILLLSDCPARRRSSPHSSTFARRLSGRPAPRQADTPIRQSTNNMSTRLVL</sequence>
<keyword evidence="3" id="KW-1185">Reference proteome</keyword>
<protein>
    <submittedName>
        <fullName evidence="2">Uncharacterized protein</fullName>
    </submittedName>
</protein>
<reference evidence="2 3" key="1">
    <citation type="submission" date="2023-10" db="EMBL/GenBank/DDBJ databases">
        <title>Chromosome-scale genome assembly provides insights into flower coloration mechanisms of Canna indica.</title>
        <authorList>
            <person name="Li C."/>
        </authorList>
    </citation>
    <scope>NUCLEOTIDE SEQUENCE [LARGE SCALE GENOMIC DNA]</scope>
    <source>
        <tissue evidence="2">Flower</tissue>
    </source>
</reference>
<evidence type="ECO:0000313" key="3">
    <source>
        <dbReference type="Proteomes" id="UP001327560"/>
    </source>
</evidence>
<dbReference type="AlphaFoldDB" id="A0AAQ3Q7G9"/>
<dbReference type="Proteomes" id="UP001327560">
    <property type="component" value="Chromosome 2"/>
</dbReference>
<name>A0AAQ3Q7G9_9LILI</name>
<evidence type="ECO:0000256" key="1">
    <source>
        <dbReference type="SAM" id="MobiDB-lite"/>
    </source>
</evidence>
<feature type="compositionally biased region" description="Polar residues" evidence="1">
    <location>
        <begin position="69"/>
        <end position="82"/>
    </location>
</feature>